<protein>
    <recommendedName>
        <fullName evidence="1">DUF7740 domain-containing protein</fullName>
    </recommendedName>
</protein>
<name>A0A248XD88_9CAUD</name>
<evidence type="ECO:0000259" key="1">
    <source>
        <dbReference type="Pfam" id="PF24886"/>
    </source>
</evidence>
<dbReference type="Proteomes" id="UP000221999">
    <property type="component" value="Segment"/>
</dbReference>
<reference evidence="2 3" key="1">
    <citation type="submission" date="2017-07" db="EMBL/GenBank/DDBJ databases">
        <title>Complete Genome Sequence of the Klebsiella phage YMC16/01/N133_KPN_BP.</title>
        <authorList>
            <person name="Jeon J."/>
            <person name="Yong D."/>
            <person name="Lee K."/>
        </authorList>
    </citation>
    <scope>NUCLEOTIDE SEQUENCE [LARGE SCALE GENOMIC DNA]</scope>
</reference>
<gene>
    <name evidence="2" type="ORF">KPNN133_055</name>
</gene>
<proteinExistence type="predicted"/>
<keyword evidence="3" id="KW-1185">Reference proteome</keyword>
<dbReference type="InterPro" id="IPR056642">
    <property type="entry name" value="DUF7740"/>
</dbReference>
<dbReference type="Pfam" id="PF24886">
    <property type="entry name" value="DUF7740"/>
    <property type="match status" value="1"/>
</dbReference>
<accession>A0A248XD88</accession>
<dbReference type="EMBL" id="MF476925">
    <property type="protein sequence ID" value="ASW27674.1"/>
    <property type="molecule type" value="Genomic_DNA"/>
</dbReference>
<sequence>MSFVPMDLIMASKYAEFPDAIWTLELARKEAQLDKRSVPVALRHCARAIAPRAANKSLRATLDGISTSPFPETGLRMLKSCLEKMENKLEKEMRGKLIERADLEELARLSEDS</sequence>
<evidence type="ECO:0000313" key="3">
    <source>
        <dbReference type="Proteomes" id="UP000221999"/>
    </source>
</evidence>
<feature type="domain" description="DUF7740" evidence="1">
    <location>
        <begin position="16"/>
        <end position="83"/>
    </location>
</feature>
<organism evidence="2 3">
    <name type="scientific">Klebsiella phage YMC16/01/N133_KPN_BP</name>
    <dbReference type="NCBI Taxonomy" id="2026102"/>
    <lineage>
        <taxon>Viruses</taxon>
        <taxon>Duplodnaviria</taxon>
        <taxon>Heunggongvirae</taxon>
        <taxon>Uroviricota</taxon>
        <taxon>Caudoviricetes</taxon>
        <taxon>Casjensviridae</taxon>
        <taxon>Seodaemunguvirus</taxon>
        <taxon>Seodaemunguvirus YMC16-01N133</taxon>
    </lineage>
</organism>
<evidence type="ECO:0000313" key="2">
    <source>
        <dbReference type="EMBL" id="ASW27674.1"/>
    </source>
</evidence>